<dbReference type="EMBL" id="JBHUOZ010000003">
    <property type="protein sequence ID" value="MFD2920804.1"/>
    <property type="molecule type" value="Genomic_DNA"/>
</dbReference>
<evidence type="ECO:0000313" key="3">
    <source>
        <dbReference type="EMBL" id="MFD2920804.1"/>
    </source>
</evidence>
<accession>A0ABW6A630</accession>
<sequence>MTWMTSIKQSAWIGIITIVSYGCGAISPNKDETVDSTIFKLPEPLTISKDSLDRYGKAVSDFLDTNLLNKDFNGACLVAVGGNIVYERYVGYRDLRKKDSITDTTSFHLASTSKPLTGTAVLQLVQQNKLSLNDTLGKFFPGFPYPNISVFMLLTHRSGLPDYVHFMGDSKKWDIKTMVTNDLMLQFLYDQQPKPNFSPNRGFSYCNTNFVLLSMIVEKVSGMSFPEYMKQHVFGPLQMLHTYVYTLADSNHATPSFKINREFWPDDHLEGTYGDKNIYSTPKDMLKFDQALYSGQLIRPTLMDSAFTPYSHEKPSIHNYGLGWRLLMLPNGKKVVYHFGRWHGFTPAFARLTDEKATIIILGNKFNRHIYSAGHQLYDIFGDYQQRRSPAKEEQADEPKIAPASKQKTVRKEKPAPKKTATVKTEKKATAKSRTTPPATKKTVKKK</sequence>
<proteinExistence type="predicted"/>
<feature type="domain" description="Beta-lactamase-related" evidence="2">
    <location>
        <begin position="75"/>
        <end position="368"/>
    </location>
</feature>
<feature type="region of interest" description="Disordered" evidence="1">
    <location>
        <begin position="388"/>
        <end position="447"/>
    </location>
</feature>
<dbReference type="InterPro" id="IPR050491">
    <property type="entry name" value="AmpC-like"/>
</dbReference>
<keyword evidence="4" id="KW-1185">Reference proteome</keyword>
<keyword evidence="3" id="KW-0378">Hydrolase</keyword>
<dbReference type="GO" id="GO:0016787">
    <property type="term" value="F:hydrolase activity"/>
    <property type="evidence" value="ECO:0007669"/>
    <property type="project" value="UniProtKB-KW"/>
</dbReference>
<dbReference type="PANTHER" id="PTHR46825:SF9">
    <property type="entry name" value="BETA-LACTAMASE-RELATED DOMAIN-CONTAINING PROTEIN"/>
    <property type="match status" value="1"/>
</dbReference>
<dbReference type="InterPro" id="IPR012338">
    <property type="entry name" value="Beta-lactam/transpept-like"/>
</dbReference>
<reference evidence="4" key="1">
    <citation type="journal article" date="2019" name="Int. J. Syst. Evol. Microbiol.">
        <title>The Global Catalogue of Microorganisms (GCM) 10K type strain sequencing project: providing services to taxonomists for standard genome sequencing and annotation.</title>
        <authorList>
            <consortium name="The Broad Institute Genomics Platform"/>
            <consortium name="The Broad Institute Genome Sequencing Center for Infectious Disease"/>
            <person name="Wu L."/>
            <person name="Ma J."/>
        </authorList>
    </citation>
    <scope>NUCLEOTIDE SEQUENCE [LARGE SCALE GENOMIC DNA]</scope>
    <source>
        <strain evidence="4">KCTC 23299</strain>
    </source>
</reference>
<comment type="caution">
    <text evidence="3">The sequence shown here is derived from an EMBL/GenBank/DDBJ whole genome shotgun (WGS) entry which is preliminary data.</text>
</comment>
<dbReference type="SUPFAM" id="SSF56601">
    <property type="entry name" value="beta-lactamase/transpeptidase-like"/>
    <property type="match status" value="1"/>
</dbReference>
<dbReference type="PANTHER" id="PTHR46825">
    <property type="entry name" value="D-ALANYL-D-ALANINE-CARBOXYPEPTIDASE/ENDOPEPTIDASE AMPH"/>
    <property type="match status" value="1"/>
</dbReference>
<evidence type="ECO:0000256" key="1">
    <source>
        <dbReference type="SAM" id="MobiDB-lite"/>
    </source>
</evidence>
<dbReference type="Gene3D" id="3.40.710.10">
    <property type="entry name" value="DD-peptidase/beta-lactamase superfamily"/>
    <property type="match status" value="1"/>
</dbReference>
<evidence type="ECO:0000313" key="4">
    <source>
        <dbReference type="Proteomes" id="UP001597511"/>
    </source>
</evidence>
<evidence type="ECO:0000259" key="2">
    <source>
        <dbReference type="Pfam" id="PF00144"/>
    </source>
</evidence>
<feature type="compositionally biased region" description="Basic and acidic residues" evidence="1">
    <location>
        <begin position="390"/>
        <end position="400"/>
    </location>
</feature>
<name>A0ABW6A630_9BACT</name>
<protein>
    <submittedName>
        <fullName evidence="3">Serine hydrolase</fullName>
    </submittedName>
</protein>
<organism evidence="3 4">
    <name type="scientific">Terrimonas rubra</name>
    <dbReference type="NCBI Taxonomy" id="1035890"/>
    <lineage>
        <taxon>Bacteria</taxon>
        <taxon>Pseudomonadati</taxon>
        <taxon>Bacteroidota</taxon>
        <taxon>Chitinophagia</taxon>
        <taxon>Chitinophagales</taxon>
        <taxon>Chitinophagaceae</taxon>
        <taxon>Terrimonas</taxon>
    </lineage>
</organism>
<gene>
    <name evidence="3" type="ORF">ACFS6H_13850</name>
</gene>
<dbReference type="InterPro" id="IPR001466">
    <property type="entry name" value="Beta-lactam-related"/>
</dbReference>
<dbReference type="RefSeq" id="WP_386099867.1">
    <property type="nucleotide sequence ID" value="NZ_JBHUOZ010000003.1"/>
</dbReference>
<dbReference type="Pfam" id="PF00144">
    <property type="entry name" value="Beta-lactamase"/>
    <property type="match status" value="1"/>
</dbReference>
<dbReference type="Proteomes" id="UP001597511">
    <property type="component" value="Unassembled WGS sequence"/>
</dbReference>